<keyword evidence="1" id="KW-0812">Transmembrane</keyword>
<accession>A0A2C9W8F7</accession>
<sequence>MICSWEFSIAAANHWVCSFGLKILFFISFQFTL</sequence>
<keyword evidence="1" id="KW-0472">Membrane</keyword>
<feature type="transmembrane region" description="Helical" evidence="1">
    <location>
        <begin position="12"/>
        <end position="31"/>
    </location>
</feature>
<dbReference type="AlphaFoldDB" id="A0A2C9W8F7"/>
<organism evidence="2">
    <name type="scientific">Manihot esculenta</name>
    <name type="common">Cassava</name>
    <name type="synonym">Jatropha manihot</name>
    <dbReference type="NCBI Taxonomy" id="3983"/>
    <lineage>
        <taxon>Eukaryota</taxon>
        <taxon>Viridiplantae</taxon>
        <taxon>Streptophyta</taxon>
        <taxon>Embryophyta</taxon>
        <taxon>Tracheophyta</taxon>
        <taxon>Spermatophyta</taxon>
        <taxon>Magnoliopsida</taxon>
        <taxon>eudicotyledons</taxon>
        <taxon>Gunneridae</taxon>
        <taxon>Pentapetalae</taxon>
        <taxon>rosids</taxon>
        <taxon>fabids</taxon>
        <taxon>Malpighiales</taxon>
        <taxon>Euphorbiaceae</taxon>
        <taxon>Crotonoideae</taxon>
        <taxon>Manihoteae</taxon>
        <taxon>Manihot</taxon>
    </lineage>
</organism>
<keyword evidence="1" id="KW-1133">Transmembrane helix</keyword>
<gene>
    <name evidence="2" type="ORF">MANES_03G174700</name>
</gene>
<protein>
    <submittedName>
        <fullName evidence="2">Uncharacterized protein</fullName>
    </submittedName>
</protein>
<reference evidence="2" key="1">
    <citation type="submission" date="2016-02" db="EMBL/GenBank/DDBJ databases">
        <title>WGS assembly of Manihot esculenta.</title>
        <authorList>
            <person name="Bredeson J.V."/>
            <person name="Prochnik S.E."/>
            <person name="Lyons J.B."/>
            <person name="Schmutz J."/>
            <person name="Grimwood J."/>
            <person name="Vrebalov J."/>
            <person name="Bart R.S."/>
            <person name="Amuge T."/>
            <person name="Ferguson M.E."/>
            <person name="Green R."/>
            <person name="Putnam N."/>
            <person name="Stites J."/>
            <person name="Rounsley S."/>
            <person name="Rokhsar D.S."/>
        </authorList>
    </citation>
    <scope>NUCLEOTIDE SEQUENCE [LARGE SCALE GENOMIC DNA]</scope>
    <source>
        <tissue evidence="2">Leaf</tissue>
    </source>
</reference>
<dbReference type="EMBL" id="CM004389">
    <property type="protein sequence ID" value="OAY55715.1"/>
    <property type="molecule type" value="Genomic_DNA"/>
</dbReference>
<proteinExistence type="predicted"/>
<name>A0A2C9W8F7_MANES</name>
<evidence type="ECO:0000313" key="2">
    <source>
        <dbReference type="EMBL" id="OAY55715.1"/>
    </source>
</evidence>
<evidence type="ECO:0000256" key="1">
    <source>
        <dbReference type="SAM" id="Phobius"/>
    </source>
</evidence>